<name>A0A5C5WHF7_9BACT</name>
<organism evidence="1 2">
    <name type="scientific">Rubripirellula amarantea</name>
    <dbReference type="NCBI Taxonomy" id="2527999"/>
    <lineage>
        <taxon>Bacteria</taxon>
        <taxon>Pseudomonadati</taxon>
        <taxon>Planctomycetota</taxon>
        <taxon>Planctomycetia</taxon>
        <taxon>Pirellulales</taxon>
        <taxon>Pirellulaceae</taxon>
        <taxon>Rubripirellula</taxon>
    </lineage>
</organism>
<evidence type="ECO:0000313" key="2">
    <source>
        <dbReference type="Proteomes" id="UP000316598"/>
    </source>
</evidence>
<keyword evidence="2" id="KW-1185">Reference proteome</keyword>
<accession>A0A5C5WHF7</accession>
<dbReference type="Proteomes" id="UP000316598">
    <property type="component" value="Unassembled WGS sequence"/>
</dbReference>
<gene>
    <name evidence="1" type="ORF">Pla22_46290</name>
</gene>
<reference evidence="1 2" key="1">
    <citation type="submission" date="2019-02" db="EMBL/GenBank/DDBJ databases">
        <title>Deep-cultivation of Planctomycetes and their phenomic and genomic characterization uncovers novel biology.</title>
        <authorList>
            <person name="Wiegand S."/>
            <person name="Jogler M."/>
            <person name="Boedeker C."/>
            <person name="Pinto D."/>
            <person name="Vollmers J."/>
            <person name="Rivas-Marin E."/>
            <person name="Kohn T."/>
            <person name="Peeters S.H."/>
            <person name="Heuer A."/>
            <person name="Rast P."/>
            <person name="Oberbeckmann S."/>
            <person name="Bunk B."/>
            <person name="Jeske O."/>
            <person name="Meyerdierks A."/>
            <person name="Storesund J.E."/>
            <person name="Kallscheuer N."/>
            <person name="Luecker S."/>
            <person name="Lage O.M."/>
            <person name="Pohl T."/>
            <person name="Merkel B.J."/>
            <person name="Hornburger P."/>
            <person name="Mueller R.-W."/>
            <person name="Bruemmer F."/>
            <person name="Labrenz M."/>
            <person name="Spormann A.M."/>
            <person name="Op Den Camp H."/>
            <person name="Overmann J."/>
            <person name="Amann R."/>
            <person name="Jetten M.S.M."/>
            <person name="Mascher T."/>
            <person name="Medema M.H."/>
            <person name="Devos D.P."/>
            <person name="Kaster A.-K."/>
            <person name="Ovreas L."/>
            <person name="Rohde M."/>
            <person name="Galperin M.Y."/>
            <person name="Jogler C."/>
        </authorList>
    </citation>
    <scope>NUCLEOTIDE SEQUENCE [LARGE SCALE GENOMIC DNA]</scope>
    <source>
        <strain evidence="1 2">Pla22</strain>
    </source>
</reference>
<evidence type="ECO:0000313" key="1">
    <source>
        <dbReference type="EMBL" id="TWT49433.1"/>
    </source>
</evidence>
<protein>
    <submittedName>
        <fullName evidence="1">Uncharacterized protein</fullName>
    </submittedName>
</protein>
<dbReference type="EMBL" id="SJPI01000003">
    <property type="protein sequence ID" value="TWT49433.1"/>
    <property type="molecule type" value="Genomic_DNA"/>
</dbReference>
<comment type="caution">
    <text evidence="1">The sequence shown here is derived from an EMBL/GenBank/DDBJ whole genome shotgun (WGS) entry which is preliminary data.</text>
</comment>
<sequence length="60" mass="6765">MFDLHWSVDPDEPSVHDDTFLNIGESEFALGLVSAMVEEDISATIRQESQKTPGFHCTRK</sequence>
<proteinExistence type="predicted"/>
<dbReference type="AlphaFoldDB" id="A0A5C5WHF7"/>